<protein>
    <submittedName>
        <fullName evidence="1">Uncharacterized protein</fullName>
    </submittedName>
</protein>
<proteinExistence type="predicted"/>
<accession>A0ACB9MI56</accession>
<sequence>MLRHKTPQFHRSTHQSQASGTMAYKASSSFLAFLLIFNILLATTWQISARHNIAKNSKTQGDKKEPQWLFHSDGSVYIPGVGRVALPHNNLLTPNTPLPGGSGGAGSTPDTPLPGGSGGVGPPHSYVPGGDDTFVPNPGYELPNPGSGGGVPAAVHP</sequence>
<comment type="caution">
    <text evidence="1">The sequence shown here is derived from an EMBL/GenBank/DDBJ whole genome shotgun (WGS) entry which is preliminary data.</text>
</comment>
<dbReference type="EMBL" id="CM039434">
    <property type="protein sequence ID" value="KAI4322640.1"/>
    <property type="molecule type" value="Genomic_DNA"/>
</dbReference>
<gene>
    <name evidence="1" type="ORF">L6164_022314</name>
</gene>
<keyword evidence="2" id="KW-1185">Reference proteome</keyword>
<evidence type="ECO:0000313" key="2">
    <source>
        <dbReference type="Proteomes" id="UP000828941"/>
    </source>
</evidence>
<dbReference type="Proteomes" id="UP000828941">
    <property type="component" value="Chromosome 9"/>
</dbReference>
<organism evidence="1 2">
    <name type="scientific">Bauhinia variegata</name>
    <name type="common">Purple orchid tree</name>
    <name type="synonym">Phanera variegata</name>
    <dbReference type="NCBI Taxonomy" id="167791"/>
    <lineage>
        <taxon>Eukaryota</taxon>
        <taxon>Viridiplantae</taxon>
        <taxon>Streptophyta</taxon>
        <taxon>Embryophyta</taxon>
        <taxon>Tracheophyta</taxon>
        <taxon>Spermatophyta</taxon>
        <taxon>Magnoliopsida</taxon>
        <taxon>eudicotyledons</taxon>
        <taxon>Gunneridae</taxon>
        <taxon>Pentapetalae</taxon>
        <taxon>rosids</taxon>
        <taxon>fabids</taxon>
        <taxon>Fabales</taxon>
        <taxon>Fabaceae</taxon>
        <taxon>Cercidoideae</taxon>
        <taxon>Cercideae</taxon>
        <taxon>Bauhiniinae</taxon>
        <taxon>Bauhinia</taxon>
    </lineage>
</organism>
<evidence type="ECO:0000313" key="1">
    <source>
        <dbReference type="EMBL" id="KAI4322640.1"/>
    </source>
</evidence>
<name>A0ACB9MI56_BAUVA</name>
<reference evidence="1 2" key="1">
    <citation type="journal article" date="2022" name="DNA Res.">
        <title>Chromosomal-level genome assembly of the orchid tree Bauhinia variegata (Leguminosae; Cercidoideae) supports the allotetraploid origin hypothesis of Bauhinia.</title>
        <authorList>
            <person name="Zhong Y."/>
            <person name="Chen Y."/>
            <person name="Zheng D."/>
            <person name="Pang J."/>
            <person name="Liu Y."/>
            <person name="Luo S."/>
            <person name="Meng S."/>
            <person name="Qian L."/>
            <person name="Wei D."/>
            <person name="Dai S."/>
            <person name="Zhou R."/>
        </authorList>
    </citation>
    <scope>NUCLEOTIDE SEQUENCE [LARGE SCALE GENOMIC DNA]</scope>
    <source>
        <strain evidence="1">BV-YZ2020</strain>
    </source>
</reference>